<dbReference type="Proteomes" id="UP000011668">
    <property type="component" value="Unassembled WGS sequence"/>
</dbReference>
<evidence type="ECO:0000313" key="1">
    <source>
        <dbReference type="EMBL" id="ELU37801.1"/>
    </source>
</evidence>
<reference evidence="1 2" key="1">
    <citation type="journal article" date="2013" name="Nat. Commun.">
        <title>The evolution and pathogenic mechanisms of the rice sheath blight pathogen.</title>
        <authorList>
            <person name="Zheng A."/>
            <person name="Lin R."/>
            <person name="Xu L."/>
            <person name="Qin P."/>
            <person name="Tang C."/>
            <person name="Ai P."/>
            <person name="Zhang D."/>
            <person name="Liu Y."/>
            <person name="Sun Z."/>
            <person name="Feng H."/>
            <person name="Wang Y."/>
            <person name="Chen Y."/>
            <person name="Liang X."/>
            <person name="Fu R."/>
            <person name="Li Q."/>
            <person name="Zhang J."/>
            <person name="Yu X."/>
            <person name="Xie Z."/>
            <person name="Ding L."/>
            <person name="Guan P."/>
            <person name="Tang J."/>
            <person name="Liang Y."/>
            <person name="Wang S."/>
            <person name="Deng Q."/>
            <person name="Li S."/>
            <person name="Zhu J."/>
            <person name="Wang L."/>
            <person name="Liu H."/>
            <person name="Li P."/>
        </authorList>
    </citation>
    <scope>NUCLEOTIDE SEQUENCE [LARGE SCALE GENOMIC DNA]</scope>
    <source>
        <strain evidence="2">AG-1 IA</strain>
    </source>
</reference>
<protein>
    <submittedName>
        <fullName evidence="1">Uncharacterized protein</fullName>
    </submittedName>
</protein>
<dbReference type="AlphaFoldDB" id="L8WHY7"/>
<organism evidence="1 2">
    <name type="scientific">Thanatephorus cucumeris (strain AG1-IA)</name>
    <name type="common">Rice sheath blight fungus</name>
    <name type="synonym">Rhizoctonia solani</name>
    <dbReference type="NCBI Taxonomy" id="983506"/>
    <lineage>
        <taxon>Eukaryota</taxon>
        <taxon>Fungi</taxon>
        <taxon>Dikarya</taxon>
        <taxon>Basidiomycota</taxon>
        <taxon>Agaricomycotina</taxon>
        <taxon>Agaricomycetes</taxon>
        <taxon>Cantharellales</taxon>
        <taxon>Ceratobasidiaceae</taxon>
        <taxon>Rhizoctonia</taxon>
        <taxon>Rhizoctonia solani AG-1</taxon>
    </lineage>
</organism>
<keyword evidence="2" id="KW-1185">Reference proteome</keyword>
<proteinExistence type="predicted"/>
<gene>
    <name evidence="1" type="ORF">AG1IA_08164</name>
</gene>
<dbReference type="EMBL" id="AFRT01002462">
    <property type="protein sequence ID" value="ELU37801.1"/>
    <property type="molecule type" value="Genomic_DNA"/>
</dbReference>
<dbReference type="HOGENOM" id="CLU_2160130_0_0_1"/>
<name>L8WHY7_THACA</name>
<sequence length="111" mass="12444">MNFISSTNMYYYCLTWMLCTRINVIESGIHATAVDLWCSEGNHLCWRDTVQIMPLSGQRYTEEIQAGSGTLSVSARGSPKFGVPSECHPTACTIVRRFPSQVIVDGEAWYT</sequence>
<accession>L8WHY7</accession>
<evidence type="ECO:0000313" key="2">
    <source>
        <dbReference type="Proteomes" id="UP000011668"/>
    </source>
</evidence>
<comment type="caution">
    <text evidence="1">The sequence shown here is derived from an EMBL/GenBank/DDBJ whole genome shotgun (WGS) entry which is preliminary data.</text>
</comment>